<evidence type="ECO:0000256" key="1">
    <source>
        <dbReference type="SAM" id="Phobius"/>
    </source>
</evidence>
<proteinExistence type="predicted"/>
<evidence type="ECO:0008006" key="4">
    <source>
        <dbReference type="Google" id="ProtNLM"/>
    </source>
</evidence>
<comment type="caution">
    <text evidence="2">The sequence shown here is derived from an EMBL/GenBank/DDBJ whole genome shotgun (WGS) entry which is preliminary data.</text>
</comment>
<name>D3LCT0_OENOE</name>
<keyword evidence="1" id="KW-0812">Transmembrane</keyword>
<feature type="transmembrane region" description="Helical" evidence="1">
    <location>
        <begin position="6"/>
        <end position="26"/>
    </location>
</feature>
<keyword evidence="1" id="KW-1133">Transmembrane helix</keyword>
<dbReference type="EMBL" id="ACSE01000056">
    <property type="protein sequence ID" value="EFD87311.1"/>
    <property type="molecule type" value="Genomic_DNA"/>
</dbReference>
<accession>D3LCT0</accession>
<gene>
    <name evidence="2" type="ORF">AWRIB429_2160</name>
</gene>
<evidence type="ECO:0000313" key="3">
    <source>
        <dbReference type="Proteomes" id="UP000003075"/>
    </source>
</evidence>
<sequence length="163" mass="17029">MNLVNISDLIIAIAVAVIPVIGAYVVKILKANKFVALLTPLAHDAVVAVQKLGVVKYIEGEAKKSKAVELVVSALTKLGFKKADLTTIENAVEDEYSKAIKELDVTYPQMTEEQEKAAAEQATAKAQADQAAAAAKAKSDALAAAQKAATDAQANLAKLQAAN</sequence>
<organism evidence="2 3">
    <name type="scientific">Oenococcus oeni AWRIB429</name>
    <dbReference type="NCBI Taxonomy" id="655225"/>
    <lineage>
        <taxon>Bacteria</taxon>
        <taxon>Bacillati</taxon>
        <taxon>Bacillota</taxon>
        <taxon>Bacilli</taxon>
        <taxon>Lactobacillales</taxon>
        <taxon>Lactobacillaceae</taxon>
        <taxon>Oenococcus</taxon>
    </lineage>
</organism>
<dbReference type="AlphaFoldDB" id="D3LCT0"/>
<dbReference type="GeneID" id="75065330"/>
<dbReference type="Proteomes" id="UP000003075">
    <property type="component" value="Unassembled WGS sequence"/>
</dbReference>
<dbReference type="RefSeq" id="WP_002820062.1">
    <property type="nucleotide sequence ID" value="NZ_ACSE01000056.1"/>
</dbReference>
<keyword evidence="1" id="KW-0472">Membrane</keyword>
<reference evidence="2 3" key="1">
    <citation type="journal article" date="2010" name="Appl. Microbiol. Biotechnol.">
        <title>Genotypic diversity in Oenococcus oeni by high-density microarray comparative genome hybridization and whole genome sequencing.</title>
        <authorList>
            <person name="Borneman A.R."/>
            <person name="Bartowsky E.J."/>
            <person name="McCarthy J."/>
            <person name="Chambers P.J."/>
        </authorList>
    </citation>
    <scope>NUCLEOTIDE SEQUENCE [LARGE SCALE GENOMIC DNA]</scope>
    <source>
        <strain evidence="2 3">AWRIB429</strain>
    </source>
</reference>
<evidence type="ECO:0000313" key="2">
    <source>
        <dbReference type="EMBL" id="EFD87311.1"/>
    </source>
</evidence>
<protein>
    <recommendedName>
        <fullName evidence="4">Holin</fullName>
    </recommendedName>
</protein>